<dbReference type="InterPro" id="IPR050955">
    <property type="entry name" value="Plant_Biomass_Hydrol_Est"/>
</dbReference>
<protein>
    <submittedName>
        <fullName evidence="4">Prolyl oligopeptidase family serine peptidase</fullName>
    </submittedName>
</protein>
<reference evidence="4" key="1">
    <citation type="journal article" date="2021" name="PeerJ">
        <title>Extensive microbial diversity within the chicken gut microbiome revealed by metagenomics and culture.</title>
        <authorList>
            <person name="Gilroy R."/>
            <person name="Ravi A."/>
            <person name="Getino M."/>
            <person name="Pursley I."/>
            <person name="Horton D.L."/>
            <person name="Alikhan N.F."/>
            <person name="Baker D."/>
            <person name="Gharbi K."/>
            <person name="Hall N."/>
            <person name="Watson M."/>
            <person name="Adriaenssens E.M."/>
            <person name="Foster-Nyarko E."/>
            <person name="Jarju S."/>
            <person name="Secka A."/>
            <person name="Antonio M."/>
            <person name="Oren A."/>
            <person name="Chaudhuri R.R."/>
            <person name="La Ragione R."/>
            <person name="Hildebrand F."/>
            <person name="Pallen M.J."/>
        </authorList>
    </citation>
    <scope>NUCLEOTIDE SEQUENCE</scope>
    <source>
        <strain evidence="4">ChiGjej1B1-14440</strain>
    </source>
</reference>
<sequence>MKKTLSFLLSLFTVLTISISPVLATDSKTVIPFDLYSTVYNYGEAVDKIVLDTTDLSIDETSLTTDMFKVYATATTPYTDKDIVDMIEADGLVHCGTYENVERVIDQINFLDGKIILNLNTVKDGSGQSTLDFTANFKTLKGCNLSLDISYRIELTKPLKLSDGTEIESTNLEFKQNENIHNNEIEKFTAGEYGGLKYQLYTPENDGNNHPLIVWLHGGGESGYKGILYNNVSQLKANRGAVTFTTDEAQNIFGGAYVLAPQVPDEWSDHLQDTKSLIDKIIADYQIDKNRVYVYGCSAGGYMTLDLVVHNPGFFAAAVATCPAIDQSNINTYGEGRKITDEELLSIKNTPLWLVQAKNDGTVKYEESALRVYNLLKDYNPNVILTTYDNVQIGDEIYSGGHESWVYTALNMPEYNGEHVWQWTARQILTSQQVPATEIQKPNDINSVNAVKTDDTSIPELYLLMLSISSTFMIWYTSKKFVKNI</sequence>
<feature type="chain" id="PRO_5038701875" evidence="2">
    <location>
        <begin position="25"/>
        <end position="485"/>
    </location>
</feature>
<dbReference type="SUPFAM" id="SSF53474">
    <property type="entry name" value="alpha/beta-Hydrolases"/>
    <property type="match status" value="1"/>
</dbReference>
<dbReference type="EMBL" id="DXET01000073">
    <property type="protein sequence ID" value="HIX80908.1"/>
    <property type="molecule type" value="Genomic_DNA"/>
</dbReference>
<feature type="domain" description="Peptidase S9 prolyl oligopeptidase catalytic" evidence="3">
    <location>
        <begin position="271"/>
        <end position="333"/>
    </location>
</feature>
<evidence type="ECO:0000313" key="5">
    <source>
        <dbReference type="Proteomes" id="UP000886724"/>
    </source>
</evidence>
<evidence type="ECO:0000313" key="4">
    <source>
        <dbReference type="EMBL" id="HIX80908.1"/>
    </source>
</evidence>
<dbReference type="Pfam" id="PF00326">
    <property type="entry name" value="Peptidase_S9"/>
    <property type="match status" value="1"/>
</dbReference>
<comment type="caution">
    <text evidence="4">The sequence shown here is derived from an EMBL/GenBank/DDBJ whole genome shotgun (WGS) entry which is preliminary data.</text>
</comment>
<feature type="signal peptide" evidence="2">
    <location>
        <begin position="1"/>
        <end position="24"/>
    </location>
</feature>
<dbReference type="InterPro" id="IPR001375">
    <property type="entry name" value="Peptidase_S9_cat"/>
</dbReference>
<dbReference type="InterPro" id="IPR029058">
    <property type="entry name" value="AB_hydrolase_fold"/>
</dbReference>
<name>A0A9D2BLX8_9FIRM</name>
<evidence type="ECO:0000259" key="3">
    <source>
        <dbReference type="Pfam" id="PF00326"/>
    </source>
</evidence>
<evidence type="ECO:0000256" key="1">
    <source>
        <dbReference type="ARBA" id="ARBA00022729"/>
    </source>
</evidence>
<dbReference type="GO" id="GO:0008236">
    <property type="term" value="F:serine-type peptidase activity"/>
    <property type="evidence" value="ECO:0007669"/>
    <property type="project" value="InterPro"/>
</dbReference>
<dbReference type="AlphaFoldDB" id="A0A9D2BLX8"/>
<dbReference type="GO" id="GO:0006508">
    <property type="term" value="P:proteolysis"/>
    <property type="evidence" value="ECO:0007669"/>
    <property type="project" value="InterPro"/>
</dbReference>
<dbReference type="Gene3D" id="2.60.40.2180">
    <property type="match status" value="1"/>
</dbReference>
<dbReference type="Proteomes" id="UP000886724">
    <property type="component" value="Unassembled WGS sequence"/>
</dbReference>
<dbReference type="PANTHER" id="PTHR43037">
    <property type="entry name" value="UNNAMED PRODUCT-RELATED"/>
    <property type="match status" value="1"/>
</dbReference>
<dbReference type="PANTHER" id="PTHR43037:SF1">
    <property type="entry name" value="BLL1128 PROTEIN"/>
    <property type="match status" value="1"/>
</dbReference>
<organism evidence="4 5">
    <name type="scientific">Candidatus Erysipelatoclostridium merdavium</name>
    <dbReference type="NCBI Taxonomy" id="2838566"/>
    <lineage>
        <taxon>Bacteria</taxon>
        <taxon>Bacillati</taxon>
        <taxon>Bacillota</taxon>
        <taxon>Erysipelotrichia</taxon>
        <taxon>Erysipelotrichales</taxon>
        <taxon>Erysipelotrichales incertae sedis</taxon>
    </lineage>
</organism>
<keyword evidence="1 2" id="KW-0732">Signal</keyword>
<dbReference type="Gene3D" id="3.40.50.1820">
    <property type="entry name" value="alpha/beta hydrolase"/>
    <property type="match status" value="1"/>
</dbReference>
<gene>
    <name evidence="4" type="ORF">H9980_02910</name>
</gene>
<reference evidence="4" key="2">
    <citation type="submission" date="2021-04" db="EMBL/GenBank/DDBJ databases">
        <authorList>
            <person name="Gilroy R."/>
        </authorList>
    </citation>
    <scope>NUCLEOTIDE SEQUENCE</scope>
    <source>
        <strain evidence="4">ChiGjej1B1-14440</strain>
    </source>
</reference>
<evidence type="ECO:0000256" key="2">
    <source>
        <dbReference type="SAM" id="SignalP"/>
    </source>
</evidence>
<proteinExistence type="predicted"/>
<accession>A0A9D2BLX8</accession>